<feature type="transmembrane region" description="Helical" evidence="2">
    <location>
        <begin position="124"/>
        <end position="150"/>
    </location>
</feature>
<feature type="region of interest" description="Disordered" evidence="1">
    <location>
        <begin position="379"/>
        <end position="463"/>
    </location>
</feature>
<keyword evidence="2" id="KW-0812">Transmembrane</keyword>
<dbReference type="Proteomes" id="UP000827284">
    <property type="component" value="Unassembled WGS sequence"/>
</dbReference>
<feature type="compositionally biased region" description="Polar residues" evidence="1">
    <location>
        <begin position="239"/>
        <end position="254"/>
    </location>
</feature>
<keyword evidence="2" id="KW-0472">Membrane</keyword>
<organism evidence="3 4">
    <name type="scientific">Entomortierella parvispora</name>
    <dbReference type="NCBI Taxonomy" id="205924"/>
    <lineage>
        <taxon>Eukaryota</taxon>
        <taxon>Fungi</taxon>
        <taxon>Fungi incertae sedis</taxon>
        <taxon>Mucoromycota</taxon>
        <taxon>Mortierellomycotina</taxon>
        <taxon>Mortierellomycetes</taxon>
        <taxon>Mortierellales</taxon>
        <taxon>Mortierellaceae</taxon>
        <taxon>Entomortierella</taxon>
    </lineage>
</organism>
<feature type="compositionally biased region" description="Low complexity" evidence="1">
    <location>
        <begin position="382"/>
        <end position="397"/>
    </location>
</feature>
<feature type="transmembrane region" description="Helical" evidence="2">
    <location>
        <begin position="43"/>
        <end position="64"/>
    </location>
</feature>
<name>A0A9P3HI78_9FUNG</name>
<gene>
    <name evidence="3" type="ORF">EMPS_09146</name>
</gene>
<protein>
    <submittedName>
        <fullName evidence="3">Uncharacterized protein</fullName>
    </submittedName>
</protein>
<evidence type="ECO:0000313" key="4">
    <source>
        <dbReference type="Proteomes" id="UP000827284"/>
    </source>
</evidence>
<dbReference type="OrthoDB" id="2443004at2759"/>
<proteinExistence type="predicted"/>
<feature type="compositionally biased region" description="Basic and acidic residues" evidence="1">
    <location>
        <begin position="179"/>
        <end position="199"/>
    </location>
</feature>
<evidence type="ECO:0000313" key="3">
    <source>
        <dbReference type="EMBL" id="GJJ76787.1"/>
    </source>
</evidence>
<reference evidence="3" key="2">
    <citation type="journal article" date="2022" name="Microbiol. Resour. Announc.">
        <title>Whole-Genome Sequence of Entomortierella parvispora E1425, a Mucoromycotan Fungus Associated with Burkholderiaceae-Related Endosymbiotic Bacteria.</title>
        <authorList>
            <person name="Herlambang A."/>
            <person name="Guo Y."/>
            <person name="Takashima Y."/>
            <person name="Narisawa K."/>
            <person name="Ohta H."/>
            <person name="Nishizawa T."/>
        </authorList>
    </citation>
    <scope>NUCLEOTIDE SEQUENCE</scope>
    <source>
        <strain evidence="3">E1425</strain>
    </source>
</reference>
<evidence type="ECO:0000256" key="2">
    <source>
        <dbReference type="SAM" id="Phobius"/>
    </source>
</evidence>
<feature type="transmembrane region" description="Helical" evidence="2">
    <location>
        <begin position="12"/>
        <end position="31"/>
    </location>
</feature>
<feature type="compositionally biased region" description="Low complexity" evidence="1">
    <location>
        <begin position="200"/>
        <end position="238"/>
    </location>
</feature>
<accession>A0A9P3HI78</accession>
<dbReference type="AlphaFoldDB" id="A0A9P3HI78"/>
<reference evidence="3" key="1">
    <citation type="submission" date="2021-11" db="EMBL/GenBank/DDBJ databases">
        <authorList>
            <person name="Herlambang A."/>
            <person name="Guo Y."/>
            <person name="Takashima Y."/>
            <person name="Nishizawa T."/>
        </authorList>
    </citation>
    <scope>NUCLEOTIDE SEQUENCE</scope>
    <source>
        <strain evidence="3">E1425</strain>
    </source>
</reference>
<feature type="compositionally biased region" description="Basic and acidic residues" evidence="1">
    <location>
        <begin position="504"/>
        <end position="525"/>
    </location>
</feature>
<evidence type="ECO:0000256" key="1">
    <source>
        <dbReference type="SAM" id="MobiDB-lite"/>
    </source>
</evidence>
<feature type="region of interest" description="Disordered" evidence="1">
    <location>
        <begin position="176"/>
        <end position="263"/>
    </location>
</feature>
<keyword evidence="2" id="KW-1133">Transmembrane helix</keyword>
<keyword evidence="4" id="KW-1185">Reference proteome</keyword>
<feature type="region of interest" description="Disordered" evidence="1">
    <location>
        <begin position="504"/>
        <end position="582"/>
    </location>
</feature>
<sequence>MINTIVARLIHVVMFIIAAGTCGCIVAELITTKKNQGGYDYTWATYYLLTVTSIGALQTLLWIFQSRIYENGRPSVQECVFNGVLTLLLGFAFAWQLYQTLANSSPLPFLCSTDSFDMTIRCRLWQSGLVGCGVSALMYFAMTIFCIILFRSRPLVLKELPEDFILSTPATVSAAIAKQDADQRERDRKEAEAEQRSMQDRQAQQQRQFSQRPIMQSRPSNQYMLQHQQSQQPMLPQSARSNTGQLRSQNSGYNLGQDPYQRVPVQSNYSDTTGESYYNESYAFQQQSPYDAAYQHPNAARSTSPLAMNGYGADASAGYMEAPGTSNGQYTGYGDYAYGHFNPAETFDDPTSQEAQAHLAYANQLKEQQLYHQNMADVLTKQQQQRQQSRMQQQQRQNSKQEDELQQPPQRFPPASGSTASLYTPPPSTGAQNNSIIPPLPVRASTSSSNGRPEVEQQHQQQYGASTSVNALTGMMTPPSNFSSSRIAGSPQLYSDQLTVAESHYSDDRHKENLLGDLRRNRGGNDADGAQDSEEMESLQGYKVPLSQYGGNADPRHAGSSNNLRHNSSGYTPPPRSSTSRS</sequence>
<comment type="caution">
    <text evidence="3">The sequence shown here is derived from an EMBL/GenBank/DDBJ whole genome shotgun (WGS) entry which is preliminary data.</text>
</comment>
<dbReference type="EMBL" id="BQFW01000012">
    <property type="protein sequence ID" value="GJJ76787.1"/>
    <property type="molecule type" value="Genomic_DNA"/>
</dbReference>